<dbReference type="Pfam" id="PF13205">
    <property type="entry name" value="Big_5"/>
    <property type="match status" value="1"/>
</dbReference>
<evidence type="ECO:0000259" key="3">
    <source>
        <dbReference type="Pfam" id="PF13205"/>
    </source>
</evidence>
<gene>
    <name evidence="4" type="ORF">IAC87_00195</name>
</gene>
<feature type="signal peptide" evidence="2">
    <location>
        <begin position="1"/>
        <end position="23"/>
    </location>
</feature>
<evidence type="ECO:0000313" key="4">
    <source>
        <dbReference type="EMBL" id="MBO8480958.1"/>
    </source>
</evidence>
<comment type="caution">
    <text evidence="4">The sequence shown here is derived from an EMBL/GenBank/DDBJ whole genome shotgun (WGS) entry which is preliminary data.</text>
</comment>
<dbReference type="InterPro" id="IPR032812">
    <property type="entry name" value="SbsA_Ig"/>
</dbReference>
<evidence type="ECO:0000256" key="1">
    <source>
        <dbReference type="ARBA" id="ARBA00022729"/>
    </source>
</evidence>
<dbReference type="AlphaFoldDB" id="A0A9D9J0K3"/>
<sequence>MRHYPVAVLCTLLFSVIFMKSCANTTTPPSGGAKDTIPPVLLYVEPQNLATNVSRDKGYVKMTFDEYVVVKTASDIFLSPPMEKKPVHKIRGKSIIVSFDGKLDSNRTYVLDMGQSVADNNEGNIYPGFVIAFSTGNTVDSMYLTGTVSDCNTLAPFKGATVGLYISDDDSVVFKERPVAAAKADDWGFFAIRNIKDTLYRMYAFNDLNNDNVFNPESEEVAFIDSLVRPTKVVADNILELFKLDMKDTLACLTRQSDYELAMFKEATARQYLVNKERTGEKIFYITFSAPYTQIDSLWFEGIPQEKVITQFNDMEDSLLIWINDGSKVQPDSLWLNVNYMKTDDSLKIRVPTTERIGMHKSRAMIQDAKRYKRRDEMKAEDTATVYKVSANGETFDQDGFIIDFTFPLVEAKFDSLQMILINPRQEESPAAYTVVHDTMDLRRYRIYPEQPLQKGYECQLKIPYGVFFDINRMPNDSSKTKVSLPTSEDLSTLYLSLKEMSGECRYIVELMNEKRDKAIRRYEIRTDTTLVFPYIKEGMYSVRITEDLNNNGIVDTGILLEKKQPEKVKFLELSDGNSLITIPPAMEIEQEVDIKEMFK</sequence>
<feature type="domain" description="SbsA Ig-like" evidence="3">
    <location>
        <begin position="35"/>
        <end position="135"/>
    </location>
</feature>
<reference evidence="4" key="1">
    <citation type="submission" date="2020-10" db="EMBL/GenBank/DDBJ databases">
        <authorList>
            <person name="Gilroy R."/>
        </authorList>
    </citation>
    <scope>NUCLEOTIDE SEQUENCE</scope>
    <source>
        <strain evidence="4">B3-2255</strain>
    </source>
</reference>
<keyword evidence="1 2" id="KW-0732">Signal</keyword>
<feature type="chain" id="PRO_5038737872" evidence="2">
    <location>
        <begin position="24"/>
        <end position="600"/>
    </location>
</feature>
<protein>
    <submittedName>
        <fullName evidence="4">Ig-like domain-containing protein</fullName>
    </submittedName>
</protein>
<evidence type="ECO:0000313" key="5">
    <source>
        <dbReference type="Proteomes" id="UP000823772"/>
    </source>
</evidence>
<evidence type="ECO:0000256" key="2">
    <source>
        <dbReference type="SAM" id="SignalP"/>
    </source>
</evidence>
<accession>A0A9D9J0K3</accession>
<name>A0A9D9J0K3_9BACT</name>
<reference evidence="4" key="2">
    <citation type="journal article" date="2021" name="PeerJ">
        <title>Extensive microbial diversity within the chicken gut microbiome revealed by metagenomics and culture.</title>
        <authorList>
            <person name="Gilroy R."/>
            <person name="Ravi A."/>
            <person name="Getino M."/>
            <person name="Pursley I."/>
            <person name="Horton D.L."/>
            <person name="Alikhan N.F."/>
            <person name="Baker D."/>
            <person name="Gharbi K."/>
            <person name="Hall N."/>
            <person name="Watson M."/>
            <person name="Adriaenssens E.M."/>
            <person name="Foster-Nyarko E."/>
            <person name="Jarju S."/>
            <person name="Secka A."/>
            <person name="Antonio M."/>
            <person name="Oren A."/>
            <person name="Chaudhuri R.R."/>
            <person name="La Ragione R."/>
            <person name="Hildebrand F."/>
            <person name="Pallen M.J."/>
        </authorList>
    </citation>
    <scope>NUCLEOTIDE SEQUENCE</scope>
    <source>
        <strain evidence="4">B3-2255</strain>
    </source>
</reference>
<proteinExistence type="predicted"/>
<dbReference type="EMBL" id="JADILY010000003">
    <property type="protein sequence ID" value="MBO8480958.1"/>
    <property type="molecule type" value="Genomic_DNA"/>
</dbReference>
<dbReference type="Proteomes" id="UP000823772">
    <property type="component" value="Unassembled WGS sequence"/>
</dbReference>
<organism evidence="4 5">
    <name type="scientific">Candidatus Merdivivens faecigallinarum</name>
    <dbReference type="NCBI Taxonomy" id="2840871"/>
    <lineage>
        <taxon>Bacteria</taxon>
        <taxon>Pseudomonadati</taxon>
        <taxon>Bacteroidota</taxon>
        <taxon>Bacteroidia</taxon>
        <taxon>Bacteroidales</taxon>
        <taxon>Muribaculaceae</taxon>
        <taxon>Muribaculaceae incertae sedis</taxon>
        <taxon>Candidatus Merdivivens</taxon>
    </lineage>
</organism>